<reference evidence="12 13" key="1">
    <citation type="submission" date="2018-08" db="EMBL/GenBank/DDBJ databases">
        <title>Genomic investigation of the strawberry pathogen Phytophthora fragariae indicates pathogenicity is determined by transcriptional variation in three key races.</title>
        <authorList>
            <person name="Adams T.M."/>
            <person name="Armitage A.D."/>
            <person name="Sobczyk M.K."/>
            <person name="Bates H.J."/>
            <person name="Dunwell J.M."/>
            <person name="Nellist C.F."/>
            <person name="Harrison R.J."/>
        </authorList>
    </citation>
    <scope>NUCLEOTIDE SEQUENCE [LARGE SCALE GENOMIC DNA]</scope>
    <source>
        <strain evidence="10 14">A4</strain>
        <strain evidence="9 15">BC-1</strain>
        <strain evidence="8 19">BC-23</strain>
        <strain evidence="7 13">NOV-27</strain>
        <strain evidence="6 16">NOV-5</strain>
        <strain evidence="5 17">NOV-71</strain>
        <strain evidence="11 20">NOV-77</strain>
        <strain evidence="2 12">NOV-9</strain>
        <strain evidence="4 21">ONT-3</strain>
        <strain evidence="3 18">SCRP245</strain>
    </source>
</reference>
<dbReference type="Proteomes" id="UP000433483">
    <property type="component" value="Unassembled WGS sequence"/>
</dbReference>
<dbReference type="OrthoDB" id="128013at2759"/>
<evidence type="ECO:0000313" key="12">
    <source>
        <dbReference type="Proteomes" id="UP000429523"/>
    </source>
</evidence>
<evidence type="ECO:0000313" key="20">
    <source>
        <dbReference type="Proteomes" id="UP000486351"/>
    </source>
</evidence>
<comment type="caution">
    <text evidence="9">The sequence shown here is derived from an EMBL/GenBank/DDBJ whole genome shotgun (WGS) entry which is preliminary data.</text>
</comment>
<protein>
    <recommendedName>
        <fullName evidence="22">RxLR effector protein</fullName>
    </recommendedName>
</protein>
<dbReference type="EMBL" id="QXGB01003405">
    <property type="protein sequence ID" value="KAE9170964.1"/>
    <property type="molecule type" value="Genomic_DNA"/>
</dbReference>
<keyword evidence="1" id="KW-0732">Signal</keyword>
<evidence type="ECO:0000313" key="19">
    <source>
        <dbReference type="Proteomes" id="UP000476176"/>
    </source>
</evidence>
<evidence type="ECO:0000313" key="18">
    <source>
        <dbReference type="Proteomes" id="UP000460718"/>
    </source>
</evidence>
<dbReference type="EMBL" id="QXFZ01003413">
    <property type="protein sequence ID" value="KAE9069235.1"/>
    <property type="molecule type" value="Genomic_DNA"/>
</dbReference>
<dbReference type="EMBL" id="QXGE01003429">
    <property type="protein sequence ID" value="KAE9275141.1"/>
    <property type="molecule type" value="Genomic_DNA"/>
</dbReference>
<dbReference type="Proteomes" id="UP000429523">
    <property type="component" value="Unassembled WGS sequence"/>
</dbReference>
<dbReference type="EMBL" id="QXGA01003473">
    <property type="protein sequence ID" value="KAE9082857.1"/>
    <property type="molecule type" value="Genomic_DNA"/>
</dbReference>
<dbReference type="EMBL" id="QXFY01003429">
    <property type="protein sequence ID" value="KAE9285246.1"/>
    <property type="molecule type" value="Genomic_DNA"/>
</dbReference>
<evidence type="ECO:0008006" key="22">
    <source>
        <dbReference type="Google" id="ProtNLM"/>
    </source>
</evidence>
<evidence type="ECO:0000313" key="13">
    <source>
        <dbReference type="Proteomes" id="UP000433483"/>
    </source>
</evidence>
<dbReference type="Proteomes" id="UP000440732">
    <property type="component" value="Unassembled WGS sequence"/>
</dbReference>
<feature type="signal peptide" evidence="1">
    <location>
        <begin position="1"/>
        <end position="19"/>
    </location>
</feature>
<evidence type="ECO:0000313" key="15">
    <source>
        <dbReference type="Proteomes" id="UP000440367"/>
    </source>
</evidence>
<dbReference type="Proteomes" id="UP000476176">
    <property type="component" value="Unassembled WGS sequence"/>
</dbReference>
<dbReference type="Proteomes" id="UP000460718">
    <property type="component" value="Unassembled WGS sequence"/>
</dbReference>
<dbReference type="EMBL" id="QXGD01003336">
    <property type="protein sequence ID" value="KAE9178539.1"/>
    <property type="molecule type" value="Genomic_DNA"/>
</dbReference>
<evidence type="ECO:0000313" key="11">
    <source>
        <dbReference type="EMBL" id="KAE9285246.1"/>
    </source>
</evidence>
<dbReference type="EMBL" id="QXGC01003444">
    <property type="protein sequence ID" value="KAE9175663.1"/>
    <property type="molecule type" value="Genomic_DNA"/>
</dbReference>
<keyword evidence="13" id="KW-1185">Reference proteome</keyword>
<evidence type="ECO:0000313" key="8">
    <source>
        <dbReference type="EMBL" id="KAE9175663.1"/>
    </source>
</evidence>
<evidence type="ECO:0000313" key="21">
    <source>
        <dbReference type="Proteomes" id="UP000488956"/>
    </source>
</evidence>
<dbReference type="EMBL" id="QXFW01003426">
    <property type="protein sequence ID" value="KAE8970858.1"/>
    <property type="molecule type" value="Genomic_DNA"/>
</dbReference>
<evidence type="ECO:0000256" key="1">
    <source>
        <dbReference type="SAM" id="SignalP"/>
    </source>
</evidence>
<dbReference type="AlphaFoldDB" id="A0A6A3W791"/>
<evidence type="ECO:0000313" key="6">
    <source>
        <dbReference type="EMBL" id="KAE9082857.1"/>
    </source>
</evidence>
<evidence type="ECO:0000313" key="10">
    <source>
        <dbReference type="EMBL" id="KAE9275141.1"/>
    </source>
</evidence>
<dbReference type="EMBL" id="QXGF01003384">
    <property type="protein sequence ID" value="KAE8921700.1"/>
    <property type="molecule type" value="Genomic_DNA"/>
</dbReference>
<gene>
    <name evidence="10" type="ORF">PF001_g26726</name>
    <name evidence="9" type="ORF">PF002_g28049</name>
    <name evidence="8" type="ORF">PF004_g26317</name>
    <name evidence="7" type="ORF">PF005_g27344</name>
    <name evidence="6" type="ORF">PF006_g26808</name>
    <name evidence="5" type="ORF">PF007_g27396</name>
    <name evidence="11" type="ORF">PF008_g26963</name>
    <name evidence="2" type="ORF">PF009_g28028</name>
    <name evidence="4" type="ORF">PF010_g26896</name>
    <name evidence="3" type="ORF">PF011_g26255</name>
</gene>
<evidence type="ECO:0000313" key="17">
    <source>
        <dbReference type="Proteomes" id="UP000441208"/>
    </source>
</evidence>
<evidence type="ECO:0000313" key="3">
    <source>
        <dbReference type="EMBL" id="KAE8970858.1"/>
    </source>
</evidence>
<evidence type="ECO:0000313" key="4">
    <source>
        <dbReference type="EMBL" id="KAE9068861.1"/>
    </source>
</evidence>
<dbReference type="EMBL" id="QXFX01003462">
    <property type="protein sequence ID" value="KAE9068861.1"/>
    <property type="molecule type" value="Genomic_DNA"/>
</dbReference>
<evidence type="ECO:0000313" key="16">
    <source>
        <dbReference type="Proteomes" id="UP000440732"/>
    </source>
</evidence>
<dbReference type="Proteomes" id="UP000488956">
    <property type="component" value="Unassembled WGS sequence"/>
</dbReference>
<evidence type="ECO:0000313" key="7">
    <source>
        <dbReference type="EMBL" id="KAE9170964.1"/>
    </source>
</evidence>
<evidence type="ECO:0000313" key="9">
    <source>
        <dbReference type="EMBL" id="KAE9178539.1"/>
    </source>
</evidence>
<evidence type="ECO:0000313" key="14">
    <source>
        <dbReference type="Proteomes" id="UP000437068"/>
    </source>
</evidence>
<dbReference type="Proteomes" id="UP000441208">
    <property type="component" value="Unassembled WGS sequence"/>
</dbReference>
<evidence type="ECO:0000313" key="5">
    <source>
        <dbReference type="EMBL" id="KAE9069235.1"/>
    </source>
</evidence>
<dbReference type="Proteomes" id="UP000486351">
    <property type="component" value="Unassembled WGS sequence"/>
</dbReference>
<evidence type="ECO:0000313" key="2">
    <source>
        <dbReference type="EMBL" id="KAE8921700.1"/>
    </source>
</evidence>
<proteinExistence type="predicted"/>
<dbReference type="Proteomes" id="UP000437068">
    <property type="component" value="Unassembled WGS sequence"/>
</dbReference>
<feature type="chain" id="PRO_5036166595" description="RxLR effector protein" evidence="1">
    <location>
        <begin position="20"/>
        <end position="122"/>
    </location>
</feature>
<name>A0A6A3W791_9STRA</name>
<dbReference type="Proteomes" id="UP000440367">
    <property type="component" value="Unassembled WGS sequence"/>
</dbReference>
<organism evidence="9 15">
    <name type="scientific">Phytophthora fragariae</name>
    <dbReference type="NCBI Taxonomy" id="53985"/>
    <lineage>
        <taxon>Eukaryota</taxon>
        <taxon>Sar</taxon>
        <taxon>Stramenopiles</taxon>
        <taxon>Oomycota</taxon>
        <taxon>Peronosporomycetes</taxon>
        <taxon>Peronosporales</taxon>
        <taxon>Peronosporaceae</taxon>
        <taxon>Phytophthora</taxon>
    </lineage>
</organism>
<sequence length="122" mass="13339">MRFSLALIVTIFALVVSFAAVVTNAEVQNEETSRNLRVGIINLKDGSRSAKLVVQLDDDSNTEGSTNELEITKPAVGDSASTEERFVATASWAQALKTLSRTRCCLPRRLFRLESFSLTSVS</sequence>
<accession>A0A6A3W791</accession>